<evidence type="ECO:0000313" key="2">
    <source>
        <dbReference type="EMBL" id="KAK9157536.1"/>
    </source>
</evidence>
<feature type="region of interest" description="Disordered" evidence="1">
    <location>
        <begin position="1"/>
        <end position="68"/>
    </location>
</feature>
<keyword evidence="3" id="KW-1185">Reference proteome</keyword>
<feature type="compositionally biased region" description="Low complexity" evidence="1">
    <location>
        <begin position="29"/>
        <end position="40"/>
    </location>
</feature>
<accession>A0AAP0KRU2</accession>
<sequence length="135" mass="14330">MEGRWSSVAAAEEDSDESRPLLKKGGSGITAATAAYGGAYNRRPHERKHERGGGSLPPPSQPITGLAGVASSRKGLHRILSIPGVVIGVAASEVELGVLDRYSGLVQLYGVLEMALSGFEIKEDQQGKRKLEDIY</sequence>
<protein>
    <submittedName>
        <fullName evidence="2">Uncharacterized protein</fullName>
    </submittedName>
</protein>
<dbReference type="EMBL" id="JBBNAG010000002">
    <property type="protein sequence ID" value="KAK9157536.1"/>
    <property type="molecule type" value="Genomic_DNA"/>
</dbReference>
<reference evidence="2 3" key="1">
    <citation type="submission" date="2024-01" db="EMBL/GenBank/DDBJ databases">
        <title>Genome assemblies of Stephania.</title>
        <authorList>
            <person name="Yang L."/>
        </authorList>
    </citation>
    <scope>NUCLEOTIDE SEQUENCE [LARGE SCALE GENOMIC DNA]</scope>
    <source>
        <strain evidence="2">JXDWG</strain>
        <tissue evidence="2">Leaf</tissue>
    </source>
</reference>
<comment type="caution">
    <text evidence="2">The sequence shown here is derived from an EMBL/GenBank/DDBJ whole genome shotgun (WGS) entry which is preliminary data.</text>
</comment>
<dbReference type="AlphaFoldDB" id="A0AAP0KRU2"/>
<organism evidence="2 3">
    <name type="scientific">Stephania cephalantha</name>
    <dbReference type="NCBI Taxonomy" id="152367"/>
    <lineage>
        <taxon>Eukaryota</taxon>
        <taxon>Viridiplantae</taxon>
        <taxon>Streptophyta</taxon>
        <taxon>Embryophyta</taxon>
        <taxon>Tracheophyta</taxon>
        <taxon>Spermatophyta</taxon>
        <taxon>Magnoliopsida</taxon>
        <taxon>Ranunculales</taxon>
        <taxon>Menispermaceae</taxon>
        <taxon>Menispermoideae</taxon>
        <taxon>Cissampelideae</taxon>
        <taxon>Stephania</taxon>
    </lineage>
</organism>
<proteinExistence type="predicted"/>
<name>A0AAP0KRU2_9MAGN</name>
<evidence type="ECO:0000256" key="1">
    <source>
        <dbReference type="SAM" id="MobiDB-lite"/>
    </source>
</evidence>
<evidence type="ECO:0000313" key="3">
    <source>
        <dbReference type="Proteomes" id="UP001419268"/>
    </source>
</evidence>
<gene>
    <name evidence="2" type="ORF">Scep_004110</name>
</gene>
<dbReference type="Proteomes" id="UP001419268">
    <property type="component" value="Unassembled WGS sequence"/>
</dbReference>